<dbReference type="CAZy" id="GT35">
    <property type="family name" value="Glycosyltransferase Family 35"/>
</dbReference>
<feature type="domain" description="DUF3417" evidence="5">
    <location>
        <begin position="13"/>
        <end position="121"/>
    </location>
</feature>
<dbReference type="InterPro" id="IPR000811">
    <property type="entry name" value="Glyco_trans_35"/>
</dbReference>
<dbReference type="eggNOG" id="COG0058">
    <property type="taxonomic scope" value="Bacteria"/>
</dbReference>
<gene>
    <name evidence="6" type="ordered locus">Kole_0242</name>
</gene>
<dbReference type="RefSeq" id="WP_012744754.1">
    <property type="nucleotide sequence ID" value="NC_012785.1"/>
</dbReference>
<dbReference type="SUPFAM" id="SSF53756">
    <property type="entry name" value="UDP-Glycosyltransferase/glycogen phosphorylase"/>
    <property type="match status" value="1"/>
</dbReference>
<dbReference type="Proteomes" id="UP000002382">
    <property type="component" value="Chromosome"/>
</dbReference>
<comment type="similarity">
    <text evidence="2">Belongs to the glycogen phosphorylase family.</text>
</comment>
<evidence type="ECO:0000256" key="1">
    <source>
        <dbReference type="ARBA" id="ARBA00001275"/>
    </source>
</evidence>
<dbReference type="NCBIfam" id="TIGR02094">
    <property type="entry name" value="more_P_ylases"/>
    <property type="match status" value="1"/>
</dbReference>
<dbReference type="InterPro" id="IPR052182">
    <property type="entry name" value="Glycogen/Maltodextrin_Phosph"/>
</dbReference>
<dbReference type="GO" id="GO:0008184">
    <property type="term" value="F:glycogen phosphorylase activity"/>
    <property type="evidence" value="ECO:0007669"/>
    <property type="project" value="InterPro"/>
</dbReference>
<dbReference type="OrthoDB" id="9760804at2"/>
<dbReference type="PANTHER" id="PTHR42655">
    <property type="entry name" value="GLYCOGEN PHOSPHORYLASE"/>
    <property type="match status" value="1"/>
</dbReference>
<reference evidence="6 7" key="1">
    <citation type="submission" date="2009-06" db="EMBL/GenBank/DDBJ databases">
        <title>Complete sequence of Thermotogales bacterium TBF 19.5.1.</title>
        <authorList>
            <consortium name="US DOE Joint Genome Institute"/>
            <person name="Lucas S."/>
            <person name="Copeland A."/>
            <person name="Lapidus A."/>
            <person name="Glavina del Rio T."/>
            <person name="Tice H."/>
            <person name="Bruce D."/>
            <person name="Goodwin L."/>
            <person name="Pitluck S."/>
            <person name="Chertkov O."/>
            <person name="Brettin T."/>
            <person name="Detter J.C."/>
            <person name="Han C."/>
            <person name="Schmutz J."/>
            <person name="Larimer F."/>
            <person name="Land M."/>
            <person name="Hauser L."/>
            <person name="Kyrpides N."/>
            <person name="Ovchinnikova G."/>
            <person name="Noll K."/>
        </authorList>
    </citation>
    <scope>NUCLEOTIDE SEQUENCE [LARGE SCALE GENOMIC DNA]</scope>
    <source>
        <strain evidence="7">ATCC BAA-1733 / DSM 21960 / TBF 19.5.1</strain>
    </source>
</reference>
<dbReference type="Pfam" id="PF11897">
    <property type="entry name" value="DUF3417"/>
    <property type="match status" value="1"/>
</dbReference>
<keyword evidence="3" id="KW-0021">Allosteric enzyme</keyword>
<comment type="catalytic activity">
    <reaction evidence="1">
        <text>[(1-&gt;4)-alpha-D-glucosyl](n) + phosphate = [(1-&gt;4)-alpha-D-glucosyl](n-1) + alpha-D-glucose 1-phosphate</text>
        <dbReference type="Rhea" id="RHEA:41732"/>
        <dbReference type="Rhea" id="RHEA-COMP:9584"/>
        <dbReference type="Rhea" id="RHEA-COMP:9586"/>
        <dbReference type="ChEBI" id="CHEBI:15444"/>
        <dbReference type="ChEBI" id="CHEBI:43474"/>
        <dbReference type="ChEBI" id="CHEBI:58601"/>
        <dbReference type="EC" id="2.4.1.1"/>
    </reaction>
</comment>
<dbReference type="EC" id="2.4.1.1" evidence="6"/>
<dbReference type="STRING" id="521045.Kole_0242"/>
<proteinExistence type="inferred from homology"/>
<evidence type="ECO:0000313" key="6">
    <source>
        <dbReference type="EMBL" id="ACR78967.1"/>
    </source>
</evidence>
<accession>C5CIX8</accession>
<feature type="modified residue" description="N6-(pyridoxal phosphate)lysine" evidence="4">
    <location>
        <position position="608"/>
    </location>
</feature>
<evidence type="ECO:0000256" key="4">
    <source>
        <dbReference type="PIRSR" id="PIRSR000460-1"/>
    </source>
</evidence>
<dbReference type="AlphaFoldDB" id="C5CIX8"/>
<dbReference type="PANTHER" id="PTHR42655:SF1">
    <property type="entry name" value="GLYCOGEN PHOSPHORYLASE"/>
    <property type="match status" value="1"/>
</dbReference>
<dbReference type="Pfam" id="PF00343">
    <property type="entry name" value="Phosphorylase"/>
    <property type="match status" value="1"/>
</dbReference>
<keyword evidence="7" id="KW-1185">Reference proteome</keyword>
<keyword evidence="4" id="KW-0663">Pyridoxal phosphate</keyword>
<evidence type="ECO:0000256" key="3">
    <source>
        <dbReference type="ARBA" id="ARBA00022533"/>
    </source>
</evidence>
<reference evidence="6 7" key="2">
    <citation type="journal article" date="2011" name="J. Bacteriol.">
        <title>Genome Sequence of Kosmotoga olearia Strain TBF 19.5.1, a Thermophilic Bacterium with a Wide Growth Temperature Range, Isolated from the Troll B Oil Platform in the North Sea.</title>
        <authorList>
            <person name="Swithers K.S."/>
            <person name="Dipippo J.L."/>
            <person name="Bruce D.C."/>
            <person name="Detter C."/>
            <person name="Tapia R."/>
            <person name="Han S."/>
            <person name="Goodwin L.A."/>
            <person name="Han J."/>
            <person name="Woyke T."/>
            <person name="Pitluck S."/>
            <person name="Pennacchio L."/>
            <person name="Nolan M."/>
            <person name="Mikhailova N."/>
            <person name="Land M.L."/>
            <person name="Nesbo C.L."/>
            <person name="Gogarten J.P."/>
            <person name="Noll K.M."/>
        </authorList>
    </citation>
    <scope>NUCLEOTIDE SEQUENCE [LARGE SCALE GENOMIC DNA]</scope>
    <source>
        <strain evidence="7">ATCC BAA-1733 / DSM 21960 / TBF 19.5.1</strain>
    </source>
</reference>
<dbReference type="KEGG" id="kol:Kole_0242"/>
<dbReference type="PIRSF" id="PIRSF000460">
    <property type="entry name" value="Pprylas_GlgP"/>
    <property type="match status" value="1"/>
</dbReference>
<dbReference type="InterPro" id="IPR024517">
    <property type="entry name" value="Glycogen_phosphorylase_DUF3417"/>
</dbReference>
<keyword evidence="6" id="KW-0808">Transferase</keyword>
<dbReference type="GO" id="GO:0030170">
    <property type="term" value="F:pyridoxal phosphate binding"/>
    <property type="evidence" value="ECO:0007669"/>
    <property type="project" value="InterPro"/>
</dbReference>
<evidence type="ECO:0000313" key="7">
    <source>
        <dbReference type="Proteomes" id="UP000002382"/>
    </source>
</evidence>
<name>C5CIX8_KOSOT</name>
<keyword evidence="6" id="KW-0328">Glycosyltransferase</keyword>
<dbReference type="Gene3D" id="3.40.50.2000">
    <property type="entry name" value="Glycogen Phosphorylase B"/>
    <property type="match status" value="3"/>
</dbReference>
<protein>
    <submittedName>
        <fullName evidence="6">Alpha-glucan phosphorylase</fullName>
        <ecNumber evidence="6">2.4.1.1</ecNumber>
    </submittedName>
</protein>
<dbReference type="InterPro" id="IPR011834">
    <property type="entry name" value="Agluc_phsphrylas"/>
</dbReference>
<dbReference type="GO" id="GO:0005975">
    <property type="term" value="P:carbohydrate metabolic process"/>
    <property type="evidence" value="ECO:0007669"/>
    <property type="project" value="InterPro"/>
</dbReference>
<dbReference type="HOGENOM" id="CLU_015112_0_0_0"/>
<evidence type="ECO:0000256" key="2">
    <source>
        <dbReference type="ARBA" id="ARBA00006047"/>
    </source>
</evidence>
<evidence type="ECO:0000259" key="5">
    <source>
        <dbReference type="Pfam" id="PF11897"/>
    </source>
</evidence>
<organism evidence="6 7">
    <name type="scientific">Kosmotoga olearia (strain ATCC BAA-1733 / DSM 21960 / TBF 19.5.1)</name>
    <dbReference type="NCBI Taxonomy" id="521045"/>
    <lineage>
        <taxon>Bacteria</taxon>
        <taxon>Thermotogati</taxon>
        <taxon>Thermotogota</taxon>
        <taxon>Thermotogae</taxon>
        <taxon>Kosmotogales</taxon>
        <taxon>Kosmotogaceae</taxon>
        <taxon>Kosmotoga</taxon>
    </lineage>
</organism>
<sequence>MYFLEKITVVPKLPEKLKRLEELAYNLWWTWNPKVEALFRSMDSELWYEVKRSPVKLIRRINQQKLNELAKNEKFLKEYAEVVAEFDAYMNNSNTWMDKNHPDRKNELVAYFCAEYGLHESFPIYSGGLGILAGDHLKTASDLGLNIVGVGLLYRHGYFVQTIDKTGWQHSEFPSYDFSDFPVVSATNEKGEEIYVNIEFPGRKVWAKVWKAMVGRSVLLLLDTDVPMNDPEDRKITAQLYGGNRETRIQQELVLGIGGVRALRMLGYNPKVWHMNEGHAAFLALERIREYVQGKKLDFRTAIELTRATNIFTTHTPVPAGNDVFDLSLIDKYFSEFWPKLNASRQEFIDLGLERGVGGHQQFSMTVLALRLSSLANGVSKLHGEVSRKLWSHVFPEYPAVEVPITHVTNGVHMWTWLNRDLKKLFDKYFPKGWEEKITDSEIWEYVDKVPDEELWEVHMKLKERMKVFLQGRIRRQRLRCGETIEELMEVDKLLPEKILTIGFARRFATYKRATLILKDIERLKMILTDNERPVQFVFAGKAHPADEPGKELIRQLYQLSRMPEFKNRIIILENYDMNIARHMISGVDVWMNNPRRPHEASGTSGQKAAMNGVINFSVMDGWWVEGYNGENGWTIGDNRDYDDNELQDRIDSVSIYSTLEKEIIPLYYKRDENGIPREWVKKMKNSIKSVALNFNSHRMLIDYIENLYLKGVEYYEFMNADSFKKALEIARWHQRLLQNWGYIRIKPNLLRPSSGDSLRVGSEISLTANVYLGELKPEEVRVEIYVAMLNEDGEIVKFKTYPMKLEKEDVHGEYVYTGKFTVEEEGKMVYTIRVIPNPENLPNGHFLPMAKWI</sequence>
<dbReference type="EMBL" id="CP001634">
    <property type="protein sequence ID" value="ACR78967.1"/>
    <property type="molecule type" value="Genomic_DNA"/>
</dbReference>